<organism evidence="1">
    <name type="scientific">Zea mays</name>
    <name type="common">Maize</name>
    <dbReference type="NCBI Taxonomy" id="4577"/>
    <lineage>
        <taxon>Eukaryota</taxon>
        <taxon>Viridiplantae</taxon>
        <taxon>Streptophyta</taxon>
        <taxon>Embryophyta</taxon>
        <taxon>Tracheophyta</taxon>
        <taxon>Spermatophyta</taxon>
        <taxon>Magnoliopsida</taxon>
        <taxon>Liliopsida</taxon>
        <taxon>Poales</taxon>
        <taxon>Poaceae</taxon>
        <taxon>PACMAD clade</taxon>
        <taxon>Panicoideae</taxon>
        <taxon>Andropogonodae</taxon>
        <taxon>Andropogoneae</taxon>
        <taxon>Tripsacinae</taxon>
        <taxon>Zea</taxon>
    </lineage>
</organism>
<accession>A0A1D6FHY4</accession>
<dbReference type="AlphaFoldDB" id="A0A1D6FHY4"/>
<proteinExistence type="predicted"/>
<protein>
    <submittedName>
        <fullName evidence="1">Uncharacterized protein</fullName>
    </submittedName>
</protein>
<evidence type="ECO:0000313" key="1">
    <source>
        <dbReference type="EMBL" id="AQK91408.1"/>
    </source>
</evidence>
<gene>
    <name evidence="1" type="ORF">ZEAMMB73_Zm00001d009148</name>
</gene>
<dbReference type="EMBL" id="CM000784">
    <property type="protein sequence ID" value="AQK91408.1"/>
    <property type="molecule type" value="Genomic_DNA"/>
</dbReference>
<sequence length="121" mass="14128">MLELCVLFNYFTHKKNLDLFYTFYLYYYLSVYCRRPQRRMVHGSVGYASRQIRTNSASAPPKAPRIRHRLHGLSVPMLCLASDFGNSLSSNCQFGRGFHYHKRIVSSFHYHKGLGLPSYGR</sequence>
<name>A0A1D6FHY4_MAIZE</name>
<reference evidence="1" key="1">
    <citation type="submission" date="2015-12" db="EMBL/GenBank/DDBJ databases">
        <title>Update maize B73 reference genome by single molecule sequencing technologies.</title>
        <authorList>
            <consortium name="Maize Genome Sequencing Project"/>
            <person name="Ware D."/>
        </authorList>
    </citation>
    <scope>NUCLEOTIDE SEQUENCE</scope>
    <source>
        <tissue evidence="1">Seedling</tissue>
    </source>
</reference>